<dbReference type="EMBL" id="JBBKAI010000002">
    <property type="protein sequence ID" value="MEJ8661027.1"/>
    <property type="molecule type" value="Genomic_DNA"/>
</dbReference>
<evidence type="ECO:0000313" key="1">
    <source>
        <dbReference type="EMBL" id="MEJ8661027.1"/>
    </source>
</evidence>
<accession>A0ACC6QRX2</accession>
<sequence>MKLVPSAGDACAALALGLVILTVTPAQADPTGPDRAIACDTEALKNAIHAANTAGGGTVQLARRCTYTLTTVDNTGLHGANGLPLITAPITLRAGKNTVIERSAAAPAFRIFEVTGPAGALTLDGTNQGRRPGDHRDPWNTADALLTSADRDDRDRACRNGSGLTVRGGSTADRGGAVFVDDDRSLTLHCVSLTNNTAANGGAVQNLGTADVRASTLSENSAAAGSGGAISSQNGELNLTASKLSHNTAAGGGGLFVEGVSATVSASVIEHNTATSDVGGIYVAGGVVDIVKSTIRHNTATNIAGGLASTGGSVHLRHSSVSENTARQAGGIQAQSQVVVDDSKVNKNTADLGGGIVVIQGNITMSRSQVNENRARITRGAGIINVNTLTLTDVEVARNVANAPAGGIHNSGTVTVNGQTRITDNTPTNCTGSATPVPGCVG</sequence>
<proteinExistence type="predicted"/>
<reference evidence="1" key="1">
    <citation type="submission" date="2024-03" db="EMBL/GenBank/DDBJ databases">
        <title>Novel Streptomyces species of biotechnological and ecological value are a feature of Machair soil.</title>
        <authorList>
            <person name="Prole J.R."/>
            <person name="Goodfellow M."/>
            <person name="Allenby N."/>
            <person name="Ward A.C."/>
        </authorList>
    </citation>
    <scope>NUCLEOTIDE SEQUENCE</scope>
    <source>
        <strain evidence="1">MS1.AVA.4</strain>
    </source>
</reference>
<keyword evidence="2" id="KW-1185">Reference proteome</keyword>
<dbReference type="Proteomes" id="UP001375539">
    <property type="component" value="Unassembled WGS sequence"/>
</dbReference>
<organism evidence="1 2">
    <name type="scientific">Streptomyces pratisoli</name>
    <dbReference type="NCBI Taxonomy" id="3139917"/>
    <lineage>
        <taxon>Bacteria</taxon>
        <taxon>Bacillati</taxon>
        <taxon>Actinomycetota</taxon>
        <taxon>Actinomycetes</taxon>
        <taxon>Kitasatosporales</taxon>
        <taxon>Streptomycetaceae</taxon>
        <taxon>Streptomyces</taxon>
    </lineage>
</organism>
<evidence type="ECO:0000313" key="2">
    <source>
        <dbReference type="Proteomes" id="UP001375539"/>
    </source>
</evidence>
<protein>
    <submittedName>
        <fullName evidence="1">Uncharacterized protein</fullName>
    </submittedName>
</protein>
<name>A0ACC6QRX2_9ACTN</name>
<gene>
    <name evidence="1" type="ORF">WKI58_31705</name>
</gene>
<comment type="caution">
    <text evidence="1">The sequence shown here is derived from an EMBL/GenBank/DDBJ whole genome shotgun (WGS) entry which is preliminary data.</text>
</comment>